<proteinExistence type="predicted"/>
<dbReference type="InterPro" id="IPR020846">
    <property type="entry name" value="MFS_dom"/>
</dbReference>
<dbReference type="InterPro" id="IPR011701">
    <property type="entry name" value="MFS"/>
</dbReference>
<dbReference type="KEGG" id="cpsk:Q0N40_02025"/>
<feature type="transmembrane region" description="Helical" evidence="7">
    <location>
        <begin position="396"/>
        <end position="416"/>
    </location>
</feature>
<feature type="transmembrane region" description="Helical" evidence="7">
    <location>
        <begin position="267"/>
        <end position="291"/>
    </location>
</feature>
<dbReference type="Gene3D" id="1.20.1250.20">
    <property type="entry name" value="MFS general substrate transporter like domains"/>
    <property type="match status" value="2"/>
</dbReference>
<dbReference type="PANTHER" id="PTHR42718">
    <property type="entry name" value="MAJOR FACILITATOR SUPERFAMILY MULTIDRUG TRANSPORTER MFSC"/>
    <property type="match status" value="1"/>
</dbReference>
<evidence type="ECO:0000256" key="6">
    <source>
        <dbReference type="ARBA" id="ARBA00023136"/>
    </source>
</evidence>
<gene>
    <name evidence="9" type="ORF">Q0N40_02025</name>
</gene>
<dbReference type="PANTHER" id="PTHR42718:SF46">
    <property type="entry name" value="BLR6921 PROTEIN"/>
    <property type="match status" value="1"/>
</dbReference>
<keyword evidence="3" id="KW-1003">Cell membrane</keyword>
<feature type="transmembrane region" description="Helical" evidence="7">
    <location>
        <begin position="120"/>
        <end position="137"/>
    </location>
</feature>
<feature type="transmembrane region" description="Helical" evidence="7">
    <location>
        <begin position="303"/>
        <end position="325"/>
    </location>
</feature>
<feature type="transmembrane region" description="Helical" evidence="7">
    <location>
        <begin position="23"/>
        <end position="42"/>
    </location>
</feature>
<dbReference type="Proteomes" id="UP001174314">
    <property type="component" value="Chromosome"/>
</dbReference>
<evidence type="ECO:0000256" key="7">
    <source>
        <dbReference type="SAM" id="Phobius"/>
    </source>
</evidence>
<sequence>MAHTETATLAPEKAGKKVLNPKAAVPVILFTFVFSLVIDNGFKFMSKPIADDLHLSATTVSLQATLAGIVIGIGAVVYAALADTFSIKKLLYVGIGLTVIGSIIGFVFQHSWPMVLTGRIIQTTGLAGAETLYVIYVTKHISAKDQKTYLGFSTAAFQLAMLIGVLTSGFVSTYISWTAMFLVSAALILAVPFIAKTVPDDEKVSANLDIIGLFLIGVFATFAVIFMQEFQPIYAVVSVIGVVLFAVYIKINNKALVRPEFFLNGRYVWALVVVLILYSVQLGYIFFFPFIVSTLHGLGTDTASMLIAPGYACATAVGAASGAIAKVLKTRPAIIIALCSICGALVIPAIIPDTSLWLLILSMMFFGSGFALMYAPLMASAIKKIPAEKTGVAIGFYNLTINIAIPVGIAYTAKLIDIEPTFLSGLTQGSGHTAHAYATVLWILAGITAVAFVVYVASDRYLTRREKQRGETLDGDNAVDPAAAEAYALS</sequence>
<dbReference type="RefSeq" id="WP_221924116.1">
    <property type="nucleotide sequence ID" value="NZ_CP137757.1"/>
</dbReference>
<comment type="subcellular location">
    <subcellularLocation>
        <location evidence="1">Cell membrane</location>
        <topology evidence="1">Multi-pass membrane protein</topology>
    </subcellularLocation>
</comment>
<feature type="transmembrane region" description="Helical" evidence="7">
    <location>
        <begin position="436"/>
        <end position="457"/>
    </location>
</feature>
<dbReference type="PRINTS" id="PR01036">
    <property type="entry name" value="TCRTETB"/>
</dbReference>
<feature type="transmembrane region" description="Helical" evidence="7">
    <location>
        <begin position="149"/>
        <end position="168"/>
    </location>
</feature>
<feature type="transmembrane region" description="Helical" evidence="7">
    <location>
        <begin position="357"/>
        <end position="375"/>
    </location>
</feature>
<reference evidence="9 10" key="1">
    <citation type="submission" date="2023-10" db="EMBL/GenBank/DDBJ databases">
        <title>complete genome sequence of Corynebacterium pseudokroppenstedtii P15-C1.</title>
        <authorList>
            <person name="Bruggemann H."/>
            <person name="Poehlein A."/>
        </authorList>
    </citation>
    <scope>NUCLEOTIDE SEQUENCE [LARGE SCALE GENOMIC DNA]</scope>
    <source>
        <strain evidence="9 10">P15_C1</strain>
    </source>
</reference>
<keyword evidence="2" id="KW-0813">Transport</keyword>
<name>A0AAU0PYI1_9CORY</name>
<keyword evidence="5 7" id="KW-1133">Transmembrane helix</keyword>
<evidence type="ECO:0000256" key="4">
    <source>
        <dbReference type="ARBA" id="ARBA00022692"/>
    </source>
</evidence>
<evidence type="ECO:0000256" key="3">
    <source>
        <dbReference type="ARBA" id="ARBA00022475"/>
    </source>
</evidence>
<dbReference type="Pfam" id="PF07690">
    <property type="entry name" value="MFS_1"/>
    <property type="match status" value="1"/>
</dbReference>
<feature type="transmembrane region" description="Helical" evidence="7">
    <location>
        <begin position="62"/>
        <end position="81"/>
    </location>
</feature>
<feature type="transmembrane region" description="Helical" evidence="7">
    <location>
        <begin position="207"/>
        <end position="227"/>
    </location>
</feature>
<keyword evidence="6 7" id="KW-0472">Membrane</keyword>
<dbReference type="GO" id="GO:0022857">
    <property type="term" value="F:transmembrane transporter activity"/>
    <property type="evidence" value="ECO:0007669"/>
    <property type="project" value="InterPro"/>
</dbReference>
<dbReference type="SUPFAM" id="SSF103473">
    <property type="entry name" value="MFS general substrate transporter"/>
    <property type="match status" value="1"/>
</dbReference>
<dbReference type="EMBL" id="CP137757">
    <property type="protein sequence ID" value="WPF25351.1"/>
    <property type="molecule type" value="Genomic_DNA"/>
</dbReference>
<dbReference type="InterPro" id="IPR036259">
    <property type="entry name" value="MFS_trans_sf"/>
</dbReference>
<dbReference type="GO" id="GO:0005886">
    <property type="term" value="C:plasma membrane"/>
    <property type="evidence" value="ECO:0007669"/>
    <property type="project" value="UniProtKB-SubCell"/>
</dbReference>
<evidence type="ECO:0000256" key="5">
    <source>
        <dbReference type="ARBA" id="ARBA00022989"/>
    </source>
</evidence>
<keyword evidence="4 7" id="KW-0812">Transmembrane</keyword>
<dbReference type="PROSITE" id="PS50850">
    <property type="entry name" value="MFS"/>
    <property type="match status" value="1"/>
</dbReference>
<feature type="domain" description="Major facilitator superfamily (MFS) profile" evidence="8">
    <location>
        <begin position="19"/>
        <end position="463"/>
    </location>
</feature>
<evidence type="ECO:0000259" key="8">
    <source>
        <dbReference type="PROSITE" id="PS50850"/>
    </source>
</evidence>
<evidence type="ECO:0000256" key="2">
    <source>
        <dbReference type="ARBA" id="ARBA00022448"/>
    </source>
</evidence>
<feature type="transmembrane region" description="Helical" evidence="7">
    <location>
        <begin position="90"/>
        <end position="108"/>
    </location>
</feature>
<evidence type="ECO:0000313" key="10">
    <source>
        <dbReference type="Proteomes" id="UP001174314"/>
    </source>
</evidence>
<protein>
    <submittedName>
        <fullName evidence="9">MFS transporter</fullName>
    </submittedName>
</protein>
<keyword evidence="10" id="KW-1185">Reference proteome</keyword>
<dbReference type="AlphaFoldDB" id="A0AAU0PYI1"/>
<evidence type="ECO:0000313" key="9">
    <source>
        <dbReference type="EMBL" id="WPF25351.1"/>
    </source>
</evidence>
<evidence type="ECO:0000256" key="1">
    <source>
        <dbReference type="ARBA" id="ARBA00004651"/>
    </source>
</evidence>
<feature type="transmembrane region" description="Helical" evidence="7">
    <location>
        <begin position="174"/>
        <end position="195"/>
    </location>
</feature>
<feature type="transmembrane region" description="Helical" evidence="7">
    <location>
        <begin position="332"/>
        <end position="351"/>
    </location>
</feature>
<accession>A0AAU0PYI1</accession>
<feature type="transmembrane region" description="Helical" evidence="7">
    <location>
        <begin position="233"/>
        <end position="251"/>
    </location>
</feature>
<organism evidence="9 10">
    <name type="scientific">Corynebacterium pseudokroppenstedtii</name>
    <dbReference type="NCBI Taxonomy" id="2804917"/>
    <lineage>
        <taxon>Bacteria</taxon>
        <taxon>Bacillati</taxon>
        <taxon>Actinomycetota</taxon>
        <taxon>Actinomycetes</taxon>
        <taxon>Mycobacteriales</taxon>
        <taxon>Corynebacteriaceae</taxon>
        <taxon>Corynebacterium</taxon>
    </lineage>
</organism>